<feature type="region of interest" description="Disordered" evidence="1">
    <location>
        <begin position="18"/>
        <end position="37"/>
    </location>
</feature>
<keyword evidence="2" id="KW-1185">Reference proteome</keyword>
<reference evidence="3" key="1">
    <citation type="submission" date="2025-08" db="UniProtKB">
        <authorList>
            <consortium name="RefSeq"/>
        </authorList>
    </citation>
    <scope>IDENTIFICATION</scope>
</reference>
<organism evidence="2 3">
    <name type="scientific">Erinaceus europaeus</name>
    <name type="common">Western European hedgehog</name>
    <dbReference type="NCBI Taxonomy" id="9365"/>
    <lineage>
        <taxon>Eukaryota</taxon>
        <taxon>Metazoa</taxon>
        <taxon>Chordata</taxon>
        <taxon>Craniata</taxon>
        <taxon>Vertebrata</taxon>
        <taxon>Euteleostomi</taxon>
        <taxon>Mammalia</taxon>
        <taxon>Eutheria</taxon>
        <taxon>Laurasiatheria</taxon>
        <taxon>Eulipotyphla</taxon>
        <taxon>Erinaceidae</taxon>
        <taxon>Erinaceinae</taxon>
        <taxon>Erinaceus</taxon>
    </lineage>
</organism>
<name>A0ABM3XVY4_ERIEU</name>
<dbReference type="Pfam" id="PF15666">
    <property type="entry name" value="HGAL"/>
    <property type="match status" value="1"/>
</dbReference>
<dbReference type="RefSeq" id="XP_060052987.1">
    <property type="nucleotide sequence ID" value="XM_060197004.1"/>
</dbReference>
<dbReference type="PANTHER" id="PTHR35351">
    <property type="entry name" value="GERMINAL CENTER-ASSOCIATED SIGNALING AND MOTILITY-LIKE PROTEIN"/>
    <property type="match status" value="1"/>
</dbReference>
<dbReference type="InterPro" id="IPR031364">
    <property type="entry name" value="GC_assoc_lym"/>
</dbReference>
<protein>
    <submittedName>
        <fullName evidence="3">Germinal center-associated signaling and motility protein isoform X2</fullName>
    </submittedName>
</protein>
<evidence type="ECO:0000313" key="2">
    <source>
        <dbReference type="Proteomes" id="UP001652624"/>
    </source>
</evidence>
<evidence type="ECO:0000256" key="1">
    <source>
        <dbReference type="SAM" id="MobiDB-lite"/>
    </source>
</evidence>
<gene>
    <name evidence="3" type="primary">GCSAM</name>
</gene>
<dbReference type="GeneID" id="132540241"/>
<dbReference type="PANTHER" id="PTHR35351:SF2">
    <property type="entry name" value="GERMINAL CENTER-ASSOCIATED SIGNALING AND MOTILITY PROTEIN"/>
    <property type="match status" value="1"/>
</dbReference>
<sequence length="126" mass="14272">MDERCACLPWKKVHIFKTKHSSQTENEEPSSAPIQDHTYQSSMEDLCYTVINHNVSRKISSGHNAEGFYENVSTKVLKSKELSGAPETEYSLLYVNPTPERTPSPDNEYELLVPNRMLSHSLATVT</sequence>
<dbReference type="Proteomes" id="UP001652624">
    <property type="component" value="Chromosome 9"/>
</dbReference>
<accession>A0ABM3XVY4</accession>
<proteinExistence type="predicted"/>
<evidence type="ECO:0000313" key="3">
    <source>
        <dbReference type="RefSeq" id="XP_060052987.1"/>
    </source>
</evidence>